<keyword evidence="3" id="KW-1185">Reference proteome</keyword>
<dbReference type="EMBL" id="AP027370">
    <property type="protein sequence ID" value="BDY11885.1"/>
    <property type="molecule type" value="Genomic_DNA"/>
</dbReference>
<organism evidence="2 3">
    <name type="scientific">Hydrogenimonas cancrithermarum</name>
    <dbReference type="NCBI Taxonomy" id="2993563"/>
    <lineage>
        <taxon>Bacteria</taxon>
        <taxon>Pseudomonadati</taxon>
        <taxon>Campylobacterota</taxon>
        <taxon>Epsilonproteobacteria</taxon>
        <taxon>Campylobacterales</taxon>
        <taxon>Hydrogenimonadaceae</taxon>
        <taxon>Hydrogenimonas</taxon>
    </lineage>
</organism>
<dbReference type="SUPFAM" id="SSF56219">
    <property type="entry name" value="DNase I-like"/>
    <property type="match status" value="1"/>
</dbReference>
<dbReference type="Pfam" id="PF19580">
    <property type="entry name" value="Exo_endo_phos_3"/>
    <property type="match status" value="1"/>
</dbReference>
<dbReference type="PANTHER" id="PTHR42834">
    <property type="entry name" value="ENDONUCLEASE/EXONUCLEASE/PHOSPHATASE FAMILY PROTEIN (AFU_ORTHOLOGUE AFUA_3G09210)"/>
    <property type="match status" value="1"/>
</dbReference>
<proteinExistence type="predicted"/>
<feature type="domain" description="Endonuclease/exonuclease/phosphatase" evidence="1">
    <location>
        <begin position="1"/>
        <end position="311"/>
    </location>
</feature>
<dbReference type="InterPro" id="IPR005135">
    <property type="entry name" value="Endo/exonuclease/phosphatase"/>
</dbReference>
<dbReference type="PANTHER" id="PTHR42834:SF1">
    <property type="entry name" value="ENDONUCLEASE_EXONUCLEASE_PHOSPHATASE FAMILY PROTEIN (AFU_ORTHOLOGUE AFUA_3G09210)"/>
    <property type="match status" value="1"/>
</dbReference>
<name>A0ABN6WRW1_9BACT</name>
<gene>
    <name evidence="2" type="ORF">HCR_01970</name>
</gene>
<accession>A0ABN6WRW1</accession>
<dbReference type="InterPro" id="IPR036691">
    <property type="entry name" value="Endo/exonu/phosph_ase_sf"/>
</dbReference>
<sequence>MASYNVENLFDLQKSGSEYTEYIPNTGYGWNKKAFTIKVDNIARVICDLKLEIIGLQEIESDEALEALQAGVKRCGWPMAYRAIADEKATTVKTALLSKYPILQKREIDPDGTLSTRNILEVLLDVDGKRVRIFVNHWKSRSGAESRRIVSAKALMRRLMKLSKDADYILLGDFNSDWNEWRTIKRSPRLNDTDGITGINHILKTIKNDKPVSKYDIGWPYHYDLWLELPPQRRWSHNFYGLKSALDHMILPAGMFDTKGINYKDRSFKVFKPNYLFTEKGAVFRWQIAKKRHGKHLNAGYSDHLPIYAHFTTEPFVFLKKRKKAETMERSGDIAPRTVHIADLYTMPLGWTNAVIPDAAVIYKKGGVAILKEPGGRAILVYKDTRRLKKGHRCKVAVRKLYDYRGLREVTKLDLLKDFGKTDVEPLLLDDFDDLNRPDYVNEVVREISGTYKRGYLYYGNGKKIKLYYRKRKARPKSGENVTLKRVRVALYRNRPELVVD</sequence>
<evidence type="ECO:0000313" key="3">
    <source>
        <dbReference type="Proteomes" id="UP001321445"/>
    </source>
</evidence>
<reference evidence="2 3" key="1">
    <citation type="submission" date="2023-03" db="EMBL/GenBank/DDBJ databases">
        <title>Description of Hydrogenimonas sp. ISO32.</title>
        <authorList>
            <person name="Mino S."/>
            <person name="Fukazawa S."/>
            <person name="Sawabe T."/>
        </authorList>
    </citation>
    <scope>NUCLEOTIDE SEQUENCE [LARGE SCALE GENOMIC DNA]</scope>
    <source>
        <strain evidence="2 3">ISO32</strain>
    </source>
</reference>
<protein>
    <recommendedName>
        <fullName evidence="1">Endonuclease/exonuclease/phosphatase domain-containing protein</fullName>
    </recommendedName>
</protein>
<dbReference type="Gene3D" id="3.60.10.10">
    <property type="entry name" value="Endonuclease/exonuclease/phosphatase"/>
    <property type="match status" value="1"/>
</dbReference>
<dbReference type="Proteomes" id="UP001321445">
    <property type="component" value="Chromosome"/>
</dbReference>
<evidence type="ECO:0000259" key="1">
    <source>
        <dbReference type="Pfam" id="PF19580"/>
    </source>
</evidence>
<evidence type="ECO:0000313" key="2">
    <source>
        <dbReference type="EMBL" id="BDY11885.1"/>
    </source>
</evidence>